<dbReference type="PANTHER" id="PTHR43245">
    <property type="entry name" value="BIFUNCTIONAL POLYMYXIN RESISTANCE PROTEIN ARNA"/>
    <property type="match status" value="1"/>
</dbReference>
<dbReference type="Gene3D" id="3.40.50.720">
    <property type="entry name" value="NAD(P)-binding Rossmann-like Domain"/>
    <property type="match status" value="1"/>
</dbReference>
<accession>A0A9E5A8L2</accession>
<evidence type="ECO:0000313" key="4">
    <source>
        <dbReference type="Proteomes" id="UP001068021"/>
    </source>
</evidence>
<dbReference type="Proteomes" id="UP001074446">
    <property type="component" value="Unassembled WGS sequence"/>
</dbReference>
<dbReference type="Pfam" id="PF01370">
    <property type="entry name" value="Epimerase"/>
    <property type="match status" value="1"/>
</dbReference>
<dbReference type="InterPro" id="IPR001509">
    <property type="entry name" value="Epimerase_deHydtase"/>
</dbReference>
<dbReference type="CDD" id="cd05256">
    <property type="entry name" value="UDP_AE_SDR_e"/>
    <property type="match status" value="1"/>
</dbReference>
<dbReference type="EMBL" id="JAPVES010000030">
    <property type="protein sequence ID" value="MCZ3373373.1"/>
    <property type="molecule type" value="Genomic_DNA"/>
</dbReference>
<dbReference type="EMBL" id="JAPVER010000020">
    <property type="protein sequence ID" value="MCZ3367479.1"/>
    <property type="molecule type" value="Genomic_DNA"/>
</dbReference>
<dbReference type="Proteomes" id="UP001068021">
    <property type="component" value="Unassembled WGS sequence"/>
</dbReference>
<dbReference type="RefSeq" id="WP_048082698.1">
    <property type="nucleotide sequence ID" value="NZ_JAPVER010000020.1"/>
</dbReference>
<dbReference type="PANTHER" id="PTHR43245:SF13">
    <property type="entry name" value="UDP-D-APIOSE_UDP-D-XYLOSE SYNTHASE 2"/>
    <property type="match status" value="1"/>
</dbReference>
<keyword evidence="4" id="KW-1185">Reference proteome</keyword>
<evidence type="ECO:0000259" key="1">
    <source>
        <dbReference type="Pfam" id="PF01370"/>
    </source>
</evidence>
<protein>
    <submittedName>
        <fullName evidence="3">SDR family oxidoreductase</fullName>
    </submittedName>
</protein>
<evidence type="ECO:0000313" key="3">
    <source>
        <dbReference type="EMBL" id="MCZ3373373.1"/>
    </source>
</evidence>
<name>A0A9E5A8L2_9EURY</name>
<comment type="caution">
    <text evidence="3">The sequence shown here is derived from an EMBL/GenBank/DDBJ whole genome shotgun (WGS) entry which is preliminary data.</text>
</comment>
<dbReference type="InterPro" id="IPR050177">
    <property type="entry name" value="Lipid_A_modif_metabolic_enz"/>
</dbReference>
<evidence type="ECO:0000313" key="2">
    <source>
        <dbReference type="EMBL" id="MCZ3367479.1"/>
    </source>
</evidence>
<dbReference type="InterPro" id="IPR036291">
    <property type="entry name" value="NAD(P)-bd_dom_sf"/>
</dbReference>
<feature type="domain" description="NAD-dependent epimerase/dehydratase" evidence="1">
    <location>
        <begin position="6"/>
        <end position="239"/>
    </location>
</feature>
<dbReference type="AlphaFoldDB" id="A0A9E5A8L2"/>
<reference evidence="3" key="1">
    <citation type="submission" date="2022-12" db="EMBL/GenBank/DDBJ databases">
        <title>Reclassification of two methanogenic archaea species isolated from the Kolyma lowland permafrost.</title>
        <authorList>
            <person name="Trubitsyn V.E."/>
            <person name="Rivkina E.M."/>
            <person name="Shcherbakova V.A."/>
        </authorList>
    </citation>
    <scope>NUCLEOTIDE SEQUENCE</scope>
    <source>
        <strain evidence="2">M2</strain>
        <strain evidence="3">MK4</strain>
    </source>
</reference>
<organism evidence="3">
    <name type="scientific">Methanobacterium veterum</name>
    <dbReference type="NCBI Taxonomy" id="408577"/>
    <lineage>
        <taxon>Archaea</taxon>
        <taxon>Methanobacteriati</taxon>
        <taxon>Methanobacteriota</taxon>
        <taxon>Methanomada group</taxon>
        <taxon>Methanobacteria</taxon>
        <taxon>Methanobacteriales</taxon>
        <taxon>Methanobacteriaceae</taxon>
        <taxon>Methanobacterium</taxon>
    </lineage>
</organism>
<dbReference type="Gene3D" id="3.90.25.10">
    <property type="entry name" value="UDP-galactose 4-epimerase, domain 1"/>
    <property type="match status" value="1"/>
</dbReference>
<gene>
    <name evidence="3" type="ORF">O3H35_12070</name>
    <name evidence="2" type="ORF">O3H54_16420</name>
</gene>
<sequence>MKNKQVAVTGGLGFIGSNLVEELYQDNKVVIIDNQSTGKIENINHLDQSNIKINLGDINSINLNEIFEGCEYVFHQAAVPSVPRSINDPLNSNKANITGTLKVLIAACELDIKKVVFASSSSVYGDTPELPKIETMQVSPKSPYAVTKATCEQYCNIFKEIYGLQTISLRYFNVFGPRQDPYSQYAAVIPKFITSILKEEHPIVYGDGLQSRDFTFIKNIVNANILAAESNKTGIFNIARGKQIKLNELIFMINKLTGKKIDPKYVDPRPGDIKHSLADISKAKSFGYEPKDNFKDGLEKTINFFRSNHH</sequence>
<dbReference type="SUPFAM" id="SSF51735">
    <property type="entry name" value="NAD(P)-binding Rossmann-fold domains"/>
    <property type="match status" value="1"/>
</dbReference>
<proteinExistence type="predicted"/>